<feature type="compositionally biased region" description="Polar residues" evidence="1">
    <location>
        <begin position="15"/>
        <end position="33"/>
    </location>
</feature>
<dbReference type="AlphaFoldDB" id="A0A0A9HND4"/>
<reference evidence="2" key="1">
    <citation type="submission" date="2014-09" db="EMBL/GenBank/DDBJ databases">
        <authorList>
            <person name="Magalhaes I.L.F."/>
            <person name="Oliveira U."/>
            <person name="Santos F.R."/>
            <person name="Vidigal T.H.D.A."/>
            <person name="Brescovit A.D."/>
            <person name="Santos A.J."/>
        </authorList>
    </citation>
    <scope>NUCLEOTIDE SEQUENCE</scope>
    <source>
        <tissue evidence="2">Shoot tissue taken approximately 20 cm above the soil surface</tissue>
    </source>
</reference>
<organism evidence="2">
    <name type="scientific">Arundo donax</name>
    <name type="common">Giant reed</name>
    <name type="synonym">Donax arundinaceus</name>
    <dbReference type="NCBI Taxonomy" id="35708"/>
    <lineage>
        <taxon>Eukaryota</taxon>
        <taxon>Viridiplantae</taxon>
        <taxon>Streptophyta</taxon>
        <taxon>Embryophyta</taxon>
        <taxon>Tracheophyta</taxon>
        <taxon>Spermatophyta</taxon>
        <taxon>Magnoliopsida</taxon>
        <taxon>Liliopsida</taxon>
        <taxon>Poales</taxon>
        <taxon>Poaceae</taxon>
        <taxon>PACMAD clade</taxon>
        <taxon>Arundinoideae</taxon>
        <taxon>Arundineae</taxon>
        <taxon>Arundo</taxon>
    </lineage>
</organism>
<feature type="region of interest" description="Disordered" evidence="1">
    <location>
        <begin position="1"/>
        <end position="43"/>
    </location>
</feature>
<evidence type="ECO:0000256" key="1">
    <source>
        <dbReference type="SAM" id="MobiDB-lite"/>
    </source>
</evidence>
<accession>A0A0A9HND4</accession>
<sequence>MMEDREADICPVTSLPESSTACWSPGRASSASPGQGRQGRRQRSWEAAISAALYLHVTSPGHTWNPP</sequence>
<proteinExistence type="predicted"/>
<protein>
    <submittedName>
        <fullName evidence="2">Uncharacterized protein</fullName>
    </submittedName>
</protein>
<evidence type="ECO:0000313" key="2">
    <source>
        <dbReference type="EMBL" id="JAE38237.1"/>
    </source>
</evidence>
<reference evidence="2" key="2">
    <citation type="journal article" date="2015" name="Data Brief">
        <title>Shoot transcriptome of the giant reed, Arundo donax.</title>
        <authorList>
            <person name="Barrero R.A."/>
            <person name="Guerrero F.D."/>
            <person name="Moolhuijzen P."/>
            <person name="Goolsby J.A."/>
            <person name="Tidwell J."/>
            <person name="Bellgard S.E."/>
            <person name="Bellgard M.I."/>
        </authorList>
    </citation>
    <scope>NUCLEOTIDE SEQUENCE</scope>
    <source>
        <tissue evidence="2">Shoot tissue taken approximately 20 cm above the soil surface</tissue>
    </source>
</reference>
<name>A0A0A9HND4_ARUDO</name>
<dbReference type="EMBL" id="GBRH01159659">
    <property type="protein sequence ID" value="JAE38237.1"/>
    <property type="molecule type" value="Transcribed_RNA"/>
</dbReference>